<evidence type="ECO:0000313" key="2">
    <source>
        <dbReference type="Proteomes" id="UP000789759"/>
    </source>
</evidence>
<sequence>KKTSSNSKNTKDTYYLSINDIIWHVLNNPTLIKHMYFGPGQEITNKSEYWHGNLWAESPLYGKDSIKINKYNVKKLGRIRAIIISDNTLKLKVQKIIKYHELPKNFYNNDKKLHSQLGEVWLIDNSFELNSIKLVELQDVINHASVTTSYREPEFTHNINIAQLSRYCHITNEQFNKVLSAHTAREHEIILTNYGLCNKVPVLSQLIWDQHLQTSQDIYHATAGKIMRLLNLTVNLFSLEGQTTFLKHWKNFEYPIYWGKLPNLISYHKSFMISDYLRLAMIIPFILI</sequence>
<reference evidence="1" key="1">
    <citation type="submission" date="2021-06" db="EMBL/GenBank/DDBJ databases">
        <authorList>
            <person name="Kallberg Y."/>
            <person name="Tangrot J."/>
            <person name="Rosling A."/>
        </authorList>
    </citation>
    <scope>NUCLEOTIDE SEQUENCE</scope>
    <source>
        <strain evidence="1">FL966</strain>
    </source>
</reference>
<name>A0A9N9JZA1_9GLOM</name>
<organism evidence="1 2">
    <name type="scientific">Cetraspora pellucida</name>
    <dbReference type="NCBI Taxonomy" id="1433469"/>
    <lineage>
        <taxon>Eukaryota</taxon>
        <taxon>Fungi</taxon>
        <taxon>Fungi incertae sedis</taxon>
        <taxon>Mucoromycota</taxon>
        <taxon>Glomeromycotina</taxon>
        <taxon>Glomeromycetes</taxon>
        <taxon>Diversisporales</taxon>
        <taxon>Gigasporaceae</taxon>
        <taxon>Cetraspora</taxon>
    </lineage>
</organism>
<comment type="caution">
    <text evidence="1">The sequence shown here is derived from an EMBL/GenBank/DDBJ whole genome shotgun (WGS) entry which is preliminary data.</text>
</comment>
<gene>
    <name evidence="1" type="ORF">CPELLU_LOCUS17734</name>
</gene>
<dbReference type="Proteomes" id="UP000789759">
    <property type="component" value="Unassembled WGS sequence"/>
</dbReference>
<dbReference type="EMBL" id="CAJVQA010031434">
    <property type="protein sequence ID" value="CAG8801338.1"/>
    <property type="molecule type" value="Genomic_DNA"/>
</dbReference>
<dbReference type="OrthoDB" id="2406375at2759"/>
<protein>
    <submittedName>
        <fullName evidence="1">22067_t:CDS:1</fullName>
    </submittedName>
</protein>
<feature type="non-terminal residue" evidence="1">
    <location>
        <position position="288"/>
    </location>
</feature>
<proteinExistence type="predicted"/>
<dbReference type="AlphaFoldDB" id="A0A9N9JZA1"/>
<evidence type="ECO:0000313" key="1">
    <source>
        <dbReference type="EMBL" id="CAG8801338.1"/>
    </source>
</evidence>
<keyword evidence="2" id="KW-1185">Reference proteome</keyword>
<accession>A0A9N9JZA1</accession>